<protein>
    <recommendedName>
        <fullName evidence="5">Transmembrane protein</fullName>
    </recommendedName>
</protein>
<organism evidence="3 4">
    <name type="scientific">Colletotrichum sublineola</name>
    <name type="common">Sorghum anthracnose fungus</name>
    <dbReference type="NCBI Taxonomy" id="1173701"/>
    <lineage>
        <taxon>Eukaryota</taxon>
        <taxon>Fungi</taxon>
        <taxon>Dikarya</taxon>
        <taxon>Ascomycota</taxon>
        <taxon>Pezizomycotina</taxon>
        <taxon>Sordariomycetes</taxon>
        <taxon>Hypocreomycetidae</taxon>
        <taxon>Glomerellales</taxon>
        <taxon>Glomerellaceae</taxon>
        <taxon>Colletotrichum</taxon>
        <taxon>Colletotrichum graminicola species complex</taxon>
    </lineage>
</organism>
<evidence type="ECO:0008006" key="5">
    <source>
        <dbReference type="Google" id="ProtNLM"/>
    </source>
</evidence>
<dbReference type="EMBL" id="JMSE01001428">
    <property type="protein sequence ID" value="KDN61248.1"/>
    <property type="molecule type" value="Genomic_DNA"/>
</dbReference>
<dbReference type="OrthoDB" id="4842792at2759"/>
<evidence type="ECO:0000256" key="2">
    <source>
        <dbReference type="SAM" id="Phobius"/>
    </source>
</evidence>
<feature type="region of interest" description="Disordered" evidence="1">
    <location>
        <begin position="135"/>
        <end position="186"/>
    </location>
</feature>
<keyword evidence="2" id="KW-1133">Transmembrane helix</keyword>
<keyword evidence="2" id="KW-0472">Membrane</keyword>
<keyword evidence="2" id="KW-0812">Transmembrane</keyword>
<evidence type="ECO:0000256" key="1">
    <source>
        <dbReference type="SAM" id="MobiDB-lite"/>
    </source>
</evidence>
<feature type="compositionally biased region" description="Basic residues" evidence="1">
    <location>
        <begin position="169"/>
        <end position="186"/>
    </location>
</feature>
<accession>A0A066WWJ6</accession>
<evidence type="ECO:0000313" key="4">
    <source>
        <dbReference type="Proteomes" id="UP000027238"/>
    </source>
</evidence>
<reference evidence="4" key="1">
    <citation type="journal article" date="2014" name="Genome Announc.">
        <title>Draft genome sequence of Colletotrichum sublineola, a destructive pathogen of cultivated sorghum.</title>
        <authorList>
            <person name="Baroncelli R."/>
            <person name="Sanz-Martin J.M."/>
            <person name="Rech G.E."/>
            <person name="Sukno S.A."/>
            <person name="Thon M.R."/>
        </authorList>
    </citation>
    <scope>NUCLEOTIDE SEQUENCE [LARGE SCALE GENOMIC DNA]</scope>
    <source>
        <strain evidence="4">TX430BB</strain>
    </source>
</reference>
<keyword evidence="4" id="KW-1185">Reference proteome</keyword>
<sequence>MAFQSPFFPWFGPSSWPSGNANSVAASLASTLSTATAATSATTPTETTEFLKAWAYDEQSGVVKWFKGFAAGVAASLLLASLCCCWAPCVYWYYGGDFSNRDSLDDVADAVLRSQFAPEGGWGPWVRGRLAALSQTRGSGTPDDDRVGVPAGDARGYERNPDMTTARNRNQRRSMGRRVRRRGRQV</sequence>
<name>A0A066WWJ6_COLSU</name>
<dbReference type="AlphaFoldDB" id="A0A066WWJ6"/>
<dbReference type="HOGENOM" id="CLU_1570508_0_0_1"/>
<dbReference type="OMA" id="LKAWAYD"/>
<dbReference type="eggNOG" id="ENOG502T4DY">
    <property type="taxonomic scope" value="Eukaryota"/>
</dbReference>
<dbReference type="Proteomes" id="UP000027238">
    <property type="component" value="Unassembled WGS sequence"/>
</dbReference>
<comment type="caution">
    <text evidence="3">The sequence shown here is derived from an EMBL/GenBank/DDBJ whole genome shotgun (WGS) entry which is preliminary data.</text>
</comment>
<proteinExistence type="predicted"/>
<gene>
    <name evidence="3" type="ORF">CSUB01_09845</name>
</gene>
<feature type="transmembrane region" description="Helical" evidence="2">
    <location>
        <begin position="69"/>
        <end position="94"/>
    </location>
</feature>
<evidence type="ECO:0000313" key="3">
    <source>
        <dbReference type="EMBL" id="KDN61248.1"/>
    </source>
</evidence>